<feature type="transmembrane region" description="Helical" evidence="1">
    <location>
        <begin position="12"/>
        <end position="28"/>
    </location>
</feature>
<keyword evidence="1" id="KW-0812">Transmembrane</keyword>
<keyword evidence="1" id="KW-1133">Transmembrane helix</keyword>
<keyword evidence="1" id="KW-0472">Membrane</keyword>
<protein>
    <submittedName>
        <fullName evidence="2">Uncharacterized protein</fullName>
    </submittedName>
</protein>
<evidence type="ECO:0000313" key="3">
    <source>
        <dbReference type="Proteomes" id="UP000176493"/>
    </source>
</evidence>
<evidence type="ECO:0000313" key="2">
    <source>
        <dbReference type="EMBL" id="OHA21150.1"/>
    </source>
</evidence>
<gene>
    <name evidence="2" type="ORF">A2W52_00715</name>
</gene>
<feature type="transmembrane region" description="Helical" evidence="1">
    <location>
        <begin position="48"/>
        <end position="71"/>
    </location>
</feature>
<comment type="caution">
    <text evidence="2">The sequence shown here is derived from an EMBL/GenBank/DDBJ whole genome shotgun (WGS) entry which is preliminary data.</text>
</comment>
<organism evidence="2 3">
    <name type="scientific">Candidatus Taylorbacteria bacterium RIFCSPHIGHO2_02_49_25</name>
    <dbReference type="NCBI Taxonomy" id="1802305"/>
    <lineage>
        <taxon>Bacteria</taxon>
        <taxon>Candidatus Tayloriibacteriota</taxon>
    </lineage>
</organism>
<sequence>MFILKKLIKFEIEIWILGLLSLFILDVIDPYGHFWPPFQEPLSSEGSPAIYLVVTAAMVGLIFFLVYYFIFEKFVKNKIVLRVAFHSLILASILMGWFLPIILFFF</sequence>
<proteinExistence type="predicted"/>
<dbReference type="EMBL" id="MHRJ01000051">
    <property type="protein sequence ID" value="OHA21150.1"/>
    <property type="molecule type" value="Genomic_DNA"/>
</dbReference>
<dbReference type="AlphaFoldDB" id="A0A1G2MB69"/>
<evidence type="ECO:0000256" key="1">
    <source>
        <dbReference type="SAM" id="Phobius"/>
    </source>
</evidence>
<reference evidence="2 3" key="1">
    <citation type="journal article" date="2016" name="Nat. Commun.">
        <title>Thousands of microbial genomes shed light on interconnected biogeochemical processes in an aquifer system.</title>
        <authorList>
            <person name="Anantharaman K."/>
            <person name="Brown C.T."/>
            <person name="Hug L.A."/>
            <person name="Sharon I."/>
            <person name="Castelle C.J."/>
            <person name="Probst A.J."/>
            <person name="Thomas B.C."/>
            <person name="Singh A."/>
            <person name="Wilkins M.J."/>
            <person name="Karaoz U."/>
            <person name="Brodie E.L."/>
            <person name="Williams K.H."/>
            <person name="Hubbard S.S."/>
            <person name="Banfield J.F."/>
        </authorList>
    </citation>
    <scope>NUCLEOTIDE SEQUENCE [LARGE SCALE GENOMIC DNA]</scope>
</reference>
<accession>A0A1G2MB69</accession>
<feature type="transmembrane region" description="Helical" evidence="1">
    <location>
        <begin position="83"/>
        <end position="105"/>
    </location>
</feature>
<dbReference type="Proteomes" id="UP000176493">
    <property type="component" value="Unassembled WGS sequence"/>
</dbReference>
<name>A0A1G2MB69_9BACT</name>